<dbReference type="InterPro" id="IPR038713">
    <property type="entry name" value="Terminase_Gp1_N_sf"/>
</dbReference>
<dbReference type="InterPro" id="IPR005335">
    <property type="entry name" value="Terminase_ssu"/>
</dbReference>
<dbReference type="PANTHER" id="PTHR41328:SF3">
    <property type="entry name" value="PBSX PHAGE TERMINASE SMALL SUBUNIT"/>
    <property type="match status" value="1"/>
</dbReference>
<comment type="caution">
    <text evidence="5">The sequence shown here is derived from an EMBL/GenBank/DDBJ whole genome shotgun (WGS) entry which is preliminary data.</text>
</comment>
<dbReference type="Pfam" id="PF08281">
    <property type="entry name" value="Sigma70_r4_2"/>
    <property type="match status" value="1"/>
</dbReference>
<feature type="domain" description="RNA polymerase sigma factor 70 region 4 type 2" evidence="3">
    <location>
        <begin position="11"/>
        <end position="37"/>
    </location>
</feature>
<evidence type="ECO:0000259" key="3">
    <source>
        <dbReference type="Pfam" id="PF08281"/>
    </source>
</evidence>
<gene>
    <name evidence="4" type="ORF">JZO67_004514</name>
    <name evidence="5" type="ORF">JZO67_004960</name>
</gene>
<dbReference type="Proteomes" id="UP000664357">
    <property type="component" value="Unassembled WGS sequence"/>
</dbReference>
<dbReference type="Pfam" id="PF03592">
    <property type="entry name" value="Terminase_2"/>
    <property type="match status" value="1"/>
</dbReference>
<evidence type="ECO:0000256" key="2">
    <source>
        <dbReference type="ARBA" id="ARBA00023219"/>
    </source>
</evidence>
<sequence length="286" mass="32942">MEKWELAYKDYQEGMKYKEIAAKHGVSINTVKSWKTRKWKEQEQNKGAPIKKKSVHTKKEKVAHQINMQPVIDNDHLTEQQKLFCLFYLQHFNATKAYQEAYQCNYRTAHANAYRLMANDGIKKELHRLKAELQQDIYVDVKDLIAEYIKQFGADITDIVKVNLTEYEVRDEHGNPVKTKKGEQVIGRLNDVYVRSSEDFDGSLVKKISQGKDGISIEMYDKHKAMSELMKYLSADELRSAQTRKANAEADIAANRAGKLSIDRSNQQQIADLIKLGQQLIGGEEE</sequence>
<dbReference type="RefSeq" id="WP_207702680.1">
    <property type="nucleotide sequence ID" value="NZ_JAFREL020000004.1"/>
</dbReference>
<evidence type="ECO:0000313" key="4">
    <source>
        <dbReference type="EMBL" id="MEO1772532.1"/>
    </source>
</evidence>
<accession>A0ABV0EYZ5</accession>
<reference evidence="5 6" key="2">
    <citation type="submission" date="2024-02" db="EMBL/GenBank/DDBJ databases">
        <title>The Genome Sequence of Enterococcus sp. DIV0159.</title>
        <authorList>
            <person name="Earl A."/>
            <person name="Manson A."/>
            <person name="Gilmore M."/>
            <person name="Sanders J."/>
            <person name="Shea T."/>
            <person name="Howe W."/>
            <person name="Livny J."/>
            <person name="Cuomo C."/>
            <person name="Neafsey D."/>
            <person name="Birren B."/>
        </authorList>
    </citation>
    <scope>NUCLEOTIDE SEQUENCE [LARGE SCALE GENOMIC DNA]</scope>
    <source>
        <strain evidence="5 6">665A</strain>
    </source>
</reference>
<dbReference type="EMBL" id="JAFREL020000006">
    <property type="protein sequence ID" value="MEO1772977.1"/>
    <property type="molecule type" value="Genomic_DNA"/>
</dbReference>
<dbReference type="EMBL" id="JAFREL020000004">
    <property type="protein sequence ID" value="MEO1772532.1"/>
    <property type="molecule type" value="Genomic_DNA"/>
</dbReference>
<dbReference type="InterPro" id="IPR013249">
    <property type="entry name" value="RNA_pol_sigma70_r4_t2"/>
</dbReference>
<name>A0ABV0EYZ5_9ENTE</name>
<organism evidence="5 6">
    <name type="scientific">Candidatus Enterococcus ferrettii</name>
    <dbReference type="NCBI Taxonomy" id="2815324"/>
    <lineage>
        <taxon>Bacteria</taxon>
        <taxon>Bacillati</taxon>
        <taxon>Bacillota</taxon>
        <taxon>Bacilli</taxon>
        <taxon>Lactobacillales</taxon>
        <taxon>Enterococcaceae</taxon>
        <taxon>Enterococcus</taxon>
    </lineage>
</organism>
<evidence type="ECO:0000313" key="5">
    <source>
        <dbReference type="EMBL" id="MEO1772977.1"/>
    </source>
</evidence>
<protein>
    <recommendedName>
        <fullName evidence="3">RNA polymerase sigma factor 70 region 4 type 2 domain-containing protein</fullName>
    </recommendedName>
</protein>
<reference evidence="5 6" key="1">
    <citation type="submission" date="2021-03" db="EMBL/GenBank/DDBJ databases">
        <authorList>
            <person name="Gilmore M.S."/>
            <person name="Schwartzman J."/>
            <person name="Van Tyne D."/>
            <person name="Martin M."/>
            <person name="Earl A.M."/>
            <person name="Manson A.L."/>
            <person name="Straub T."/>
            <person name="Salamzade R."/>
            <person name="Saavedra J."/>
            <person name="Lebreton F."/>
            <person name="Prichula J."/>
            <person name="Schaufler K."/>
            <person name="Gaca A."/>
            <person name="Sgardioli B."/>
            <person name="Wagenaar J."/>
            <person name="Strong T."/>
        </authorList>
    </citation>
    <scope>NUCLEOTIDE SEQUENCE</scope>
    <source>
        <strain evidence="5 6">665A</strain>
    </source>
</reference>
<keyword evidence="6" id="KW-1185">Reference proteome</keyword>
<evidence type="ECO:0000313" key="6">
    <source>
        <dbReference type="Proteomes" id="UP000664357"/>
    </source>
</evidence>
<keyword evidence="2" id="KW-0231">Viral genome packaging</keyword>
<proteinExistence type="predicted"/>
<dbReference type="InterPro" id="IPR052404">
    <property type="entry name" value="SPP1-like_terminase"/>
</dbReference>
<evidence type="ECO:0000256" key="1">
    <source>
        <dbReference type="ARBA" id="ARBA00022612"/>
    </source>
</evidence>
<keyword evidence="1" id="KW-1188">Viral release from host cell</keyword>
<dbReference type="PANTHER" id="PTHR41328">
    <property type="entry name" value="TERMINASE SMALL SUBUNIT-RELATED"/>
    <property type="match status" value="1"/>
</dbReference>
<dbReference type="Gene3D" id="1.10.10.1400">
    <property type="entry name" value="Terminase, small subunit, N-terminal DNA-binding domain, HTH motif"/>
    <property type="match status" value="1"/>
</dbReference>